<sequence>MSKQLLEGIRVLDFTDFLAGPYCGIYLADLGAEVIKIENLKGGGCFTRGASPREEKTGFSMYFGNLNRNKKSVCLDLKTEEGKELFTELVKSADVLLENMRPGVMAKLGFSYDNCRELNPRLVFASISEFGQTGPYSKRPGYDLIAQAMGGSMSITGWPGSEPTRAGMAIGDIMAGMNACIGILGSLFKRNETGLGQQIDVALVDSIVSGLEAKAMQYIYEGKVPEKTGNKYIASAPYDSFTAKDAHFVIASGTDAHFKVLSESIGKPELADNPLYNNTPNRRTNADSLKAIINEWASDKTVAQCVEIIDGVGIPVAPIYDVKDLYEDKNISEVREMFVKVPHPELGEVTVLGNPIKMSEYSCQYKKFAAELGEDDNEVFEQLGFSKEKVDDYIAKGIII</sequence>
<protein>
    <submittedName>
        <fullName evidence="2">Formyl-coenzyme A transferase</fullName>
        <ecNumber evidence="2">2.8.3.16</ecNumber>
    </submittedName>
</protein>
<dbReference type="OrthoDB" id="9797653at2"/>
<dbReference type="InterPro" id="IPR023606">
    <property type="entry name" value="CoA-Trfase_III_dom_1_sf"/>
</dbReference>
<dbReference type="InterPro" id="IPR003673">
    <property type="entry name" value="CoA-Trfase_fam_III"/>
</dbReference>
<dbReference type="EMBL" id="LWAE01000004">
    <property type="protein sequence ID" value="KZL90945.1"/>
    <property type="molecule type" value="Genomic_DNA"/>
</dbReference>
<dbReference type="Gene3D" id="3.30.1540.10">
    <property type="entry name" value="formyl-coa transferase, domain 3"/>
    <property type="match status" value="1"/>
</dbReference>
<dbReference type="AlphaFoldDB" id="A0A161WGZ0"/>
<dbReference type="PANTHER" id="PTHR48207:SF3">
    <property type="entry name" value="SUCCINATE--HYDROXYMETHYLGLUTARATE COA-TRANSFERASE"/>
    <property type="match status" value="1"/>
</dbReference>
<dbReference type="GO" id="GO:0033608">
    <property type="term" value="F:formyl-CoA transferase activity"/>
    <property type="evidence" value="ECO:0007669"/>
    <property type="project" value="UniProtKB-EC"/>
</dbReference>
<gene>
    <name evidence="2" type="primary">frc</name>
    <name evidence="2" type="ORF">CLMAG_38560</name>
</gene>
<organism evidence="2 3">
    <name type="scientific">Clostridium magnum DSM 2767</name>
    <dbReference type="NCBI Taxonomy" id="1121326"/>
    <lineage>
        <taxon>Bacteria</taxon>
        <taxon>Bacillati</taxon>
        <taxon>Bacillota</taxon>
        <taxon>Clostridia</taxon>
        <taxon>Eubacteriales</taxon>
        <taxon>Clostridiaceae</taxon>
        <taxon>Clostridium</taxon>
    </lineage>
</organism>
<dbReference type="EC" id="2.8.3.16" evidence="2"/>
<dbReference type="SUPFAM" id="SSF89796">
    <property type="entry name" value="CoA-transferase family III (CaiB/BaiF)"/>
    <property type="match status" value="1"/>
</dbReference>
<accession>A0A161WGZ0</accession>
<dbReference type="RefSeq" id="WP_066626014.1">
    <property type="nucleotide sequence ID" value="NZ_FQXL01000042.1"/>
</dbReference>
<name>A0A161WGZ0_9CLOT</name>
<evidence type="ECO:0000256" key="1">
    <source>
        <dbReference type="ARBA" id="ARBA00022679"/>
    </source>
</evidence>
<dbReference type="Proteomes" id="UP000076603">
    <property type="component" value="Unassembled WGS sequence"/>
</dbReference>
<dbReference type="Pfam" id="PF02515">
    <property type="entry name" value="CoA_transf_3"/>
    <property type="match status" value="1"/>
</dbReference>
<keyword evidence="1 2" id="KW-0808">Transferase</keyword>
<evidence type="ECO:0000313" key="2">
    <source>
        <dbReference type="EMBL" id="KZL90945.1"/>
    </source>
</evidence>
<evidence type="ECO:0000313" key="3">
    <source>
        <dbReference type="Proteomes" id="UP000076603"/>
    </source>
</evidence>
<dbReference type="Gene3D" id="3.40.50.10540">
    <property type="entry name" value="Crotonobetainyl-coa:carnitine coa-transferase, domain 1"/>
    <property type="match status" value="1"/>
</dbReference>
<dbReference type="InterPro" id="IPR050483">
    <property type="entry name" value="CoA-transferase_III_domain"/>
</dbReference>
<proteinExistence type="predicted"/>
<keyword evidence="3" id="KW-1185">Reference proteome</keyword>
<comment type="caution">
    <text evidence="2">The sequence shown here is derived from an EMBL/GenBank/DDBJ whole genome shotgun (WGS) entry which is preliminary data.</text>
</comment>
<reference evidence="2 3" key="1">
    <citation type="submission" date="2016-04" db="EMBL/GenBank/DDBJ databases">
        <title>Genome sequence of Clostridium magnum DSM 2767.</title>
        <authorList>
            <person name="Poehlein A."/>
            <person name="Uhlig R."/>
            <person name="Fischer R."/>
            <person name="Bahl H."/>
            <person name="Daniel R."/>
        </authorList>
    </citation>
    <scope>NUCLEOTIDE SEQUENCE [LARGE SCALE GENOMIC DNA]</scope>
    <source>
        <strain evidence="2 3">DSM 2767</strain>
    </source>
</reference>
<dbReference type="STRING" id="1121326.CLMAG_38560"/>
<dbReference type="InterPro" id="IPR044855">
    <property type="entry name" value="CoA-Trfase_III_dom3_sf"/>
</dbReference>
<dbReference type="PATRIC" id="fig|1121326.3.peg.3901"/>
<dbReference type="PANTHER" id="PTHR48207">
    <property type="entry name" value="SUCCINATE--HYDROXYMETHYLGLUTARATE COA-TRANSFERASE"/>
    <property type="match status" value="1"/>
</dbReference>